<feature type="transmembrane region" description="Helical" evidence="1">
    <location>
        <begin position="105"/>
        <end position="131"/>
    </location>
</feature>
<proteinExistence type="predicted"/>
<dbReference type="PANTHER" id="PTHR43471:SF14">
    <property type="entry name" value="ABC-2 TYPE TRANSPORT SYSTEM PERMEASE PROTEIN"/>
    <property type="match status" value="1"/>
</dbReference>
<evidence type="ECO:0000256" key="1">
    <source>
        <dbReference type="SAM" id="Phobius"/>
    </source>
</evidence>
<dbReference type="AlphaFoldDB" id="A0A0P8C9H2"/>
<dbReference type="GO" id="GO:0140359">
    <property type="term" value="F:ABC-type transporter activity"/>
    <property type="evidence" value="ECO:0007669"/>
    <property type="project" value="InterPro"/>
</dbReference>
<dbReference type="Proteomes" id="UP000050360">
    <property type="component" value="Unassembled WGS sequence"/>
</dbReference>
<dbReference type="PANTHER" id="PTHR43471">
    <property type="entry name" value="ABC TRANSPORTER PERMEASE"/>
    <property type="match status" value="1"/>
</dbReference>
<feature type="transmembrane region" description="Helical" evidence="1">
    <location>
        <begin position="61"/>
        <end position="79"/>
    </location>
</feature>
<evidence type="ECO:0000313" key="3">
    <source>
        <dbReference type="Proteomes" id="UP000050360"/>
    </source>
</evidence>
<dbReference type="Pfam" id="PF12679">
    <property type="entry name" value="ABC2_membrane_2"/>
    <property type="match status" value="1"/>
</dbReference>
<feature type="transmembrane region" description="Helical" evidence="1">
    <location>
        <begin position="21"/>
        <end position="41"/>
    </location>
</feature>
<dbReference type="EMBL" id="LKCM01000145">
    <property type="protein sequence ID" value="KPQ43432.1"/>
    <property type="molecule type" value="Genomic_DNA"/>
</dbReference>
<sequence>MKQNVRNVLVIAQKEFTDHLWSPRFVTLLSVFLLIIFSFSYKAASAGLNIFKMGFLDVSQIIAVFLPFLGMALGFDSVVKESKSSSLNVLLSHPVFRDNIITGKILGSLATLSLVIGISIIASIGTMLIISGVQINLLEIERILIFAILTFIYISTFVGISILLSIYSKNTASSLIYSVVIWINSIIVFSAIVAVLAAIITGQSYLDLGKNHQVLELNANLQTFSPIHHYAEAVSGVPSLSFGGVSLNSGSDRSLGIFDTRYTLDQWMYEYWTNLAVLIAVPIVLFIASFVAFLRRDITM</sequence>
<protein>
    <submittedName>
        <fullName evidence="2">Putative ABC-2 type transport system permease protein</fullName>
    </submittedName>
</protein>
<keyword evidence="1" id="KW-1133">Transmembrane helix</keyword>
<keyword evidence="1" id="KW-0472">Membrane</keyword>
<name>A0A0P8C9H2_9EURY</name>
<feature type="transmembrane region" description="Helical" evidence="1">
    <location>
        <begin position="143"/>
        <end position="167"/>
    </location>
</feature>
<dbReference type="PATRIC" id="fig|1719120.3.peg.2192"/>
<dbReference type="GO" id="GO:0005886">
    <property type="term" value="C:plasma membrane"/>
    <property type="evidence" value="ECO:0007669"/>
    <property type="project" value="UniProtKB-SubCell"/>
</dbReference>
<comment type="caution">
    <text evidence="2">The sequence shown here is derived from an EMBL/GenBank/DDBJ whole genome shotgun (WGS) entry which is preliminary data.</text>
</comment>
<gene>
    <name evidence="2" type="ORF">MPEBLZ_02008</name>
</gene>
<evidence type="ECO:0000313" key="2">
    <source>
        <dbReference type="EMBL" id="KPQ43432.1"/>
    </source>
</evidence>
<feature type="transmembrane region" description="Helical" evidence="1">
    <location>
        <begin position="179"/>
        <end position="200"/>
    </location>
</feature>
<accession>A0A0P8C9H2</accession>
<feature type="transmembrane region" description="Helical" evidence="1">
    <location>
        <begin position="271"/>
        <end position="294"/>
    </location>
</feature>
<keyword evidence="1" id="KW-0812">Transmembrane</keyword>
<reference evidence="2 3" key="1">
    <citation type="submission" date="2015-09" db="EMBL/GenBank/DDBJ databases">
        <title>A metagenomics-based metabolic model of nitrate-dependent anaerobic oxidation of methane by Methanoperedens-like archaea.</title>
        <authorList>
            <person name="Arshad A."/>
            <person name="Speth D.R."/>
            <person name="De Graaf R.M."/>
            <person name="Op Den Camp H.J."/>
            <person name="Jetten M.S."/>
            <person name="Welte C.U."/>
        </authorList>
    </citation>
    <scope>NUCLEOTIDE SEQUENCE [LARGE SCALE GENOMIC DNA]</scope>
</reference>
<organism evidence="2 3">
    <name type="scientific">Candidatus Methanoperedens nitratireducens</name>
    <dbReference type="NCBI Taxonomy" id="1392998"/>
    <lineage>
        <taxon>Archaea</taxon>
        <taxon>Methanobacteriati</taxon>
        <taxon>Methanobacteriota</taxon>
        <taxon>Stenosarchaea group</taxon>
        <taxon>Methanomicrobia</taxon>
        <taxon>Methanosarcinales</taxon>
        <taxon>ANME-2 cluster</taxon>
        <taxon>Candidatus Methanoperedentaceae</taxon>
        <taxon>Candidatus Methanoperedens</taxon>
    </lineage>
</organism>